<gene>
    <name evidence="2" type="ORF">GCM10009114_34280</name>
</gene>
<evidence type="ECO:0000313" key="3">
    <source>
        <dbReference type="Proteomes" id="UP001500359"/>
    </source>
</evidence>
<name>A0ABN1LS82_9ALTE</name>
<dbReference type="RefSeq" id="WP_343862209.1">
    <property type="nucleotide sequence ID" value="NZ_BAAAFD010000013.1"/>
</dbReference>
<dbReference type="Proteomes" id="UP001500359">
    <property type="component" value="Unassembled WGS sequence"/>
</dbReference>
<proteinExistence type="predicted"/>
<protein>
    <recommendedName>
        <fullName evidence="4">DUF4810 domain-containing protein</fullName>
    </recommendedName>
</protein>
<reference evidence="2 3" key="1">
    <citation type="journal article" date="2019" name="Int. J. Syst. Evol. Microbiol.">
        <title>The Global Catalogue of Microorganisms (GCM) 10K type strain sequencing project: providing services to taxonomists for standard genome sequencing and annotation.</title>
        <authorList>
            <consortium name="The Broad Institute Genomics Platform"/>
            <consortium name="The Broad Institute Genome Sequencing Center for Infectious Disease"/>
            <person name="Wu L."/>
            <person name="Ma J."/>
        </authorList>
    </citation>
    <scope>NUCLEOTIDE SEQUENCE [LARGE SCALE GENOMIC DNA]</scope>
    <source>
        <strain evidence="2 3">JCM 15896</strain>
    </source>
</reference>
<feature type="chain" id="PRO_5046255825" description="DUF4810 domain-containing protein" evidence="1">
    <location>
        <begin position="20"/>
        <end position="114"/>
    </location>
</feature>
<evidence type="ECO:0000313" key="2">
    <source>
        <dbReference type="EMBL" id="GAA0859725.1"/>
    </source>
</evidence>
<keyword evidence="1" id="KW-0732">Signal</keyword>
<dbReference type="EMBL" id="BAAAFD010000013">
    <property type="protein sequence ID" value="GAA0859725.1"/>
    <property type="molecule type" value="Genomic_DNA"/>
</dbReference>
<keyword evidence="3" id="KW-1185">Reference proteome</keyword>
<evidence type="ECO:0008006" key="4">
    <source>
        <dbReference type="Google" id="ProtNLM"/>
    </source>
</evidence>
<sequence length="114" mass="12816">MKKLAFVGLLVLLMGGCAANKDMLYWGDYSSTLYDYKKEPSDETRAAHVESLEDIIAKSTQRGTRIPPGVYAELGYMHIETGSTELGAKYLQLEVDTYPESQKFISTIQQRITE</sequence>
<dbReference type="Pfam" id="PF16068">
    <property type="entry name" value="DUF4810"/>
    <property type="match status" value="1"/>
</dbReference>
<feature type="signal peptide" evidence="1">
    <location>
        <begin position="1"/>
        <end position="19"/>
    </location>
</feature>
<organism evidence="2 3">
    <name type="scientific">Aliiglaciecola litoralis</name>
    <dbReference type="NCBI Taxonomy" id="582857"/>
    <lineage>
        <taxon>Bacteria</taxon>
        <taxon>Pseudomonadati</taxon>
        <taxon>Pseudomonadota</taxon>
        <taxon>Gammaproteobacteria</taxon>
        <taxon>Alteromonadales</taxon>
        <taxon>Alteromonadaceae</taxon>
        <taxon>Aliiglaciecola</taxon>
    </lineage>
</organism>
<dbReference type="PROSITE" id="PS51257">
    <property type="entry name" value="PROKAR_LIPOPROTEIN"/>
    <property type="match status" value="1"/>
</dbReference>
<evidence type="ECO:0000256" key="1">
    <source>
        <dbReference type="SAM" id="SignalP"/>
    </source>
</evidence>
<dbReference type="InterPro" id="IPR014508">
    <property type="entry name" value="UCP020555_TPR-like"/>
</dbReference>
<accession>A0ABN1LS82</accession>
<comment type="caution">
    <text evidence="2">The sequence shown here is derived from an EMBL/GenBank/DDBJ whole genome shotgun (WGS) entry which is preliminary data.</text>
</comment>